<accession>U4LFB3</accession>
<dbReference type="Proteomes" id="UP000018144">
    <property type="component" value="Unassembled WGS sequence"/>
</dbReference>
<reference evidence="1 2" key="1">
    <citation type="journal article" date="2013" name="PLoS Genet.">
        <title>The genome and development-dependent transcriptomes of Pyronema confluens: a window into fungal evolution.</title>
        <authorList>
            <person name="Traeger S."/>
            <person name="Altegoer F."/>
            <person name="Freitag M."/>
            <person name="Gabaldon T."/>
            <person name="Kempken F."/>
            <person name="Kumar A."/>
            <person name="Marcet-Houben M."/>
            <person name="Poggeler S."/>
            <person name="Stajich J.E."/>
            <person name="Nowrousian M."/>
        </authorList>
    </citation>
    <scope>NUCLEOTIDE SEQUENCE [LARGE SCALE GENOMIC DNA]</scope>
    <source>
        <strain evidence="2">CBS 100304</strain>
        <tissue evidence="1">Vegetative mycelium</tissue>
    </source>
</reference>
<evidence type="ECO:0000313" key="2">
    <source>
        <dbReference type="Proteomes" id="UP000018144"/>
    </source>
</evidence>
<dbReference type="EMBL" id="HF935442">
    <property type="protein sequence ID" value="CCX30568.1"/>
    <property type="molecule type" value="Genomic_DNA"/>
</dbReference>
<sequence>MSRKYLSMRLRFWAPLLRSVRRKYKICTKRLATSRQRKRSRLSA</sequence>
<gene>
    <name evidence="1" type="ORF">PCON_08767</name>
</gene>
<organism evidence="1 2">
    <name type="scientific">Pyronema omphalodes (strain CBS 100304)</name>
    <name type="common">Pyronema confluens</name>
    <dbReference type="NCBI Taxonomy" id="1076935"/>
    <lineage>
        <taxon>Eukaryota</taxon>
        <taxon>Fungi</taxon>
        <taxon>Dikarya</taxon>
        <taxon>Ascomycota</taxon>
        <taxon>Pezizomycotina</taxon>
        <taxon>Pezizomycetes</taxon>
        <taxon>Pezizales</taxon>
        <taxon>Pyronemataceae</taxon>
        <taxon>Pyronema</taxon>
    </lineage>
</organism>
<evidence type="ECO:0000313" key="1">
    <source>
        <dbReference type="EMBL" id="CCX30568.1"/>
    </source>
</evidence>
<protein>
    <submittedName>
        <fullName evidence="1">Uncharacterized protein</fullName>
    </submittedName>
</protein>
<dbReference type="AlphaFoldDB" id="U4LFB3"/>
<keyword evidence="2" id="KW-1185">Reference proteome</keyword>
<proteinExistence type="predicted"/>
<name>U4LFB3_PYROM</name>